<evidence type="ECO:0000256" key="1">
    <source>
        <dbReference type="SAM" id="MobiDB-lite"/>
    </source>
</evidence>
<dbReference type="EMBL" id="CP008950">
    <property type="protein sequence ID" value="AII11172.1"/>
    <property type="molecule type" value="Genomic_DNA"/>
</dbReference>
<feature type="signal peptide" evidence="2">
    <location>
        <begin position="1"/>
        <end position="29"/>
    </location>
</feature>
<organism evidence="3 4">
    <name type="scientific">Rhodococcus opacus</name>
    <name type="common">Nocardia opaca</name>
    <dbReference type="NCBI Taxonomy" id="37919"/>
    <lineage>
        <taxon>Bacteria</taxon>
        <taxon>Bacillati</taxon>
        <taxon>Actinomycetota</taxon>
        <taxon>Actinomycetes</taxon>
        <taxon>Mycobacteriales</taxon>
        <taxon>Nocardiaceae</taxon>
        <taxon>Rhodococcus</taxon>
    </lineage>
</organism>
<accession>A0A076F188</accession>
<evidence type="ECO:0008006" key="5">
    <source>
        <dbReference type="Google" id="ProtNLM"/>
    </source>
</evidence>
<keyword evidence="2" id="KW-0732">Signal</keyword>
<proteinExistence type="predicted"/>
<dbReference type="AlphaFoldDB" id="A0A076F188"/>
<geneLocation type="plasmid" evidence="3 4">
    <name>pPDG3</name>
</geneLocation>
<gene>
    <name evidence="3" type="ORF">EP51_44805</name>
</gene>
<name>A0A076F188_RHOOP</name>
<sequence length="315" mass="32093">MNASSKFAGFTVGLAAVFALALGAGAAFGPEDTAPADTHDTQTHDAGTGSTAGAPVADQTPGGLMVTDSGYTLALDTAQVSAGADVPLRFRILGADGAPVTRYVDSHDKQLHLIAVRRDMAEFQHVHPVLDAAGTWSVPLDLTRAGAYRVFADFTPDGGEGLTLGGDLQVAGSYDPQPLPPVAASAVVDGYTVSLDGTLTPGQASKVTLTVSRDGQPVTDLQPYLGAYGHLVALRAADLGYLHVHPDGHPGDGVTAPGPGIDFSVTTPSAGDYRLFLDFQHDGVVRTAEFTLTAGNVPGAAVPAAPEPMPAGHGH</sequence>
<protein>
    <recommendedName>
        <fullName evidence="5">Secreted protein</fullName>
    </recommendedName>
</protein>
<evidence type="ECO:0000256" key="2">
    <source>
        <dbReference type="SAM" id="SignalP"/>
    </source>
</evidence>
<reference evidence="3 4" key="1">
    <citation type="submission" date="2014-07" db="EMBL/GenBank/DDBJ databases">
        <title>Genome Sequence of Rhodococcus opacus Strain R7, a Biodegrader of Mono- and Polycyclic Aromatic Hydrocarbons.</title>
        <authorList>
            <person name="Di Gennaro P."/>
            <person name="Zampolli J."/>
            <person name="Presti I."/>
            <person name="Cappelletti M."/>
            <person name="D'Ursi P."/>
            <person name="Orro A."/>
            <person name="Mezzelani A."/>
            <person name="Milanesi L."/>
        </authorList>
    </citation>
    <scope>NUCLEOTIDE SEQUENCE [LARGE SCALE GENOMIC DNA]</scope>
    <source>
        <strain evidence="3 4">R7</strain>
        <plasmid evidence="3">pPDG3</plasmid>
    </source>
</reference>
<feature type="chain" id="PRO_5039351674" description="Secreted protein" evidence="2">
    <location>
        <begin position="30"/>
        <end position="315"/>
    </location>
</feature>
<feature type="region of interest" description="Disordered" evidence="1">
    <location>
        <begin position="31"/>
        <end position="61"/>
    </location>
</feature>
<dbReference type="Proteomes" id="UP000028488">
    <property type="component" value="Plasmid pPDG3"/>
</dbReference>
<evidence type="ECO:0000313" key="4">
    <source>
        <dbReference type="Proteomes" id="UP000028488"/>
    </source>
</evidence>
<dbReference type="RefSeq" id="WP_128643841.1">
    <property type="nucleotide sequence ID" value="NZ_CP008950.1"/>
</dbReference>
<evidence type="ECO:0000313" key="3">
    <source>
        <dbReference type="EMBL" id="AII11172.1"/>
    </source>
</evidence>
<keyword evidence="3" id="KW-0614">Plasmid</keyword>